<proteinExistence type="predicted"/>
<dbReference type="KEGG" id="gla:GL50803_0093356"/>
<dbReference type="HOGENOM" id="CLU_381515_0_0_1"/>
<comment type="caution">
    <text evidence="1">The sequence shown here is derived from an EMBL/GenBank/DDBJ whole genome shotgun (WGS) entry which is preliminary data.</text>
</comment>
<evidence type="ECO:0000313" key="1">
    <source>
        <dbReference type="EMBL" id="KAE8303203.1"/>
    </source>
</evidence>
<dbReference type="VEuPathDB" id="GiardiaDB:GL50803_93356"/>
<reference evidence="1 2" key="1">
    <citation type="journal article" date="2007" name="Science">
        <title>Genomic minimalism in the early diverging intestinal parasite Giardia lamblia.</title>
        <authorList>
            <person name="Morrison H.G."/>
            <person name="McArthur A.G."/>
            <person name="Gillin F.D."/>
            <person name="Aley S.B."/>
            <person name="Adam R.D."/>
            <person name="Olsen G.J."/>
            <person name="Best A.A."/>
            <person name="Cande W.Z."/>
            <person name="Chen F."/>
            <person name="Cipriano M.J."/>
            <person name="Davids B.J."/>
            <person name="Dawson S.C."/>
            <person name="Elmendorf H.G."/>
            <person name="Hehl A.B."/>
            <person name="Holder M.E."/>
            <person name="Huse S.M."/>
            <person name="Kim U.U."/>
            <person name="Lasek-Nesselquist E."/>
            <person name="Manning G."/>
            <person name="Nigam A."/>
            <person name="Nixon J.E."/>
            <person name="Palm D."/>
            <person name="Passamaneck N.E."/>
            <person name="Prabhu A."/>
            <person name="Reich C.I."/>
            <person name="Reiner D.S."/>
            <person name="Samuelson J."/>
            <person name="Svard S.G."/>
            <person name="Sogin M.L."/>
        </authorList>
    </citation>
    <scope>NUCLEOTIDE SEQUENCE [LARGE SCALE GENOMIC DNA]</scope>
    <source>
        <strain evidence="1 2">WB C6</strain>
    </source>
</reference>
<dbReference type="Proteomes" id="UP000001548">
    <property type="component" value="Unassembled WGS sequence"/>
</dbReference>
<keyword evidence="2" id="KW-1185">Reference proteome</keyword>
<protein>
    <submittedName>
        <fullName evidence="1">Uncharacterized protein</fullName>
    </submittedName>
</protein>
<name>A8B3N7_GIAIC</name>
<accession>A8B3N7</accession>
<sequence length="726" mass="80111">MMLRPQITVADPNNMGLPALPSIFVEVPGLSTVPIALGSYVIFAHGNYVSAITAEANVLCQVNVEHPVACLATYRYQGCDSLVLGTEDGLLLLYNSIASLIETSQVKGKGARIPPDRYIHVAHPSLKTHVSPAINGDNSIYCISFCLCPQYPLLAAGLDNGACLILSTETFTVLAVLKGSGYGVFQPDYKKANVTCRCSVVYDHFTDLLDHMGYLAQRQAGRRQRRSTHVNAPAQMVLDETVRMDESSLEKLTTEQTYHRIYSMYHSPPRHCASCEQIYGQYLAKAVEAAAQASNLSVDLYLSAELNISPRPLKRSTKPRPIPREYVTCFGPQANPSIVYLQSSFERNSHLGCTPDIASCLCWLMQSSKTAESTVTKTSREFLTLLVGGDDYCICLYHIPVALLALANDSGIACNCRPHTRFYTSALSTYQNESIVGIDGSRLPVYKCHPAECQLEGTMFSPVLMHGFIRAYGDIEGIVQIPSKEKTSGSVRFCIKSALDGYSFYELSLELLSKPTLDLTAYKGHYIPDFLLELEHLKQDVLDGSLVNIFPKQTAAAQAVMNHSTFYKSIVSALQEVCSGRLKFFELEYTCESVLRHLEYPVLAVHQLDQWIIVNMSRGRYEYQKATPCSSWSFMDVQCTMRLSPVGGMNMLIDCNRYGQVSFYALNDIEDLAGNATTAASPGSIGPLMLHPRCAVECPEGRPLFACLLDKTMVVAVYDAGIYFCS</sequence>
<dbReference type="EMBL" id="AACB03000003">
    <property type="protein sequence ID" value="KAE8303203.1"/>
    <property type="molecule type" value="Genomic_DNA"/>
</dbReference>
<dbReference type="SUPFAM" id="SSF50978">
    <property type="entry name" value="WD40 repeat-like"/>
    <property type="match status" value="1"/>
</dbReference>
<dbReference type="RefSeq" id="XP_001710270.1">
    <property type="nucleotide sequence ID" value="XM_001710218.1"/>
</dbReference>
<dbReference type="OMA" id="DQWIIVN"/>
<dbReference type="InterPro" id="IPR036322">
    <property type="entry name" value="WD40_repeat_dom_sf"/>
</dbReference>
<evidence type="ECO:0000313" key="2">
    <source>
        <dbReference type="Proteomes" id="UP000001548"/>
    </source>
</evidence>
<gene>
    <name evidence="1" type="ORF">GL50803_0093356</name>
</gene>
<dbReference type="GeneID" id="5703199"/>
<dbReference type="AlphaFoldDB" id="A8B3N7"/>
<organism evidence="1 2">
    <name type="scientific">Giardia intestinalis (strain ATCC 50803 / WB clone C6)</name>
    <name type="common">Giardia lamblia</name>
    <dbReference type="NCBI Taxonomy" id="184922"/>
    <lineage>
        <taxon>Eukaryota</taxon>
        <taxon>Metamonada</taxon>
        <taxon>Diplomonadida</taxon>
        <taxon>Hexamitidae</taxon>
        <taxon>Giardiinae</taxon>
        <taxon>Giardia</taxon>
    </lineage>
</organism>